<dbReference type="Gramene" id="Psat01G0011000-T1">
    <property type="protein sequence ID" value="KAI5440503.1"/>
    <property type="gene ID" value="KIW84_010110"/>
</dbReference>
<evidence type="ECO:0000256" key="1">
    <source>
        <dbReference type="SAM" id="Phobius"/>
    </source>
</evidence>
<evidence type="ECO:0000313" key="3">
    <source>
        <dbReference type="EMBL" id="KAI5440503.1"/>
    </source>
</evidence>
<dbReference type="EMBL" id="JAMSHJ010000001">
    <property type="protein sequence ID" value="KAI5440503.1"/>
    <property type="molecule type" value="Genomic_DNA"/>
</dbReference>
<comment type="caution">
    <text evidence="3">The sequence shown here is derived from an EMBL/GenBank/DDBJ whole genome shotgun (WGS) entry which is preliminary data.</text>
</comment>
<protein>
    <recommendedName>
        <fullName evidence="2">CAAX prenyl protease 1 N-terminal domain-containing protein</fullName>
    </recommendedName>
</protein>
<sequence length="458" mass="51079">MSVFVGKKHIISKLQLWTHVLGYFDGTPTNSSLIPLLVAKPIDGDSDTAGELQGEALVHKTYAARLMVGEASAPAAATSVLQFMPRLEIKCIYPQKVHVPALIITDAVGKYSLWNVSQPLEVNTSTCLKQFFKHYEKVFESHNEKEVRADYDTMNTLPVLKTPSPMKGQFSPEARRFMVNGFYAAAYALHHVHVLQLEPPNLHKTKPSPSFNNNSAHVAAPAAGTPSSTFLQHSAHKLPSLPKSLEGVISQEKIEKSRAYSLDKSRFHFVHSFVTIVTDSTILYFKVLPWLWKKSGDFVTLAGLNAENEILHTLGFLAGLMIWSQTTDLPFSLYKTFVIEARHGFNKQTPWLFFRDMIKGIFLSIIIGPPIVAAIIVIVQKGVQQCKNDEEIVAVITHELGHRKLNHTVFTFIAMQILTLLQFGGYTIVRNSTDLFQSFGFDSQPVLIGLILTDPEPL</sequence>
<evidence type="ECO:0000259" key="2">
    <source>
        <dbReference type="Pfam" id="PF16491"/>
    </source>
</evidence>
<feature type="transmembrane region" description="Helical" evidence="1">
    <location>
        <begin position="409"/>
        <end position="429"/>
    </location>
</feature>
<feature type="transmembrane region" description="Helical" evidence="1">
    <location>
        <begin position="360"/>
        <end position="379"/>
    </location>
</feature>
<keyword evidence="1" id="KW-0472">Membrane</keyword>
<gene>
    <name evidence="3" type="ORF">KIW84_010110</name>
</gene>
<dbReference type="Proteomes" id="UP001058974">
    <property type="component" value="Chromosome 1"/>
</dbReference>
<dbReference type="InterPro" id="IPR032456">
    <property type="entry name" value="Peptidase_M48_N"/>
</dbReference>
<name>A0A9D4YJ60_PEA</name>
<proteinExistence type="predicted"/>
<dbReference type="PANTHER" id="PTHR10120">
    <property type="entry name" value="CAAX PRENYL PROTEASE 1"/>
    <property type="match status" value="1"/>
</dbReference>
<feature type="domain" description="CAAX prenyl protease 1 N-terminal" evidence="2">
    <location>
        <begin position="236"/>
        <end position="382"/>
    </location>
</feature>
<accession>A0A9D4YJ60</accession>
<keyword evidence="1" id="KW-1133">Transmembrane helix</keyword>
<dbReference type="GO" id="GO:0046872">
    <property type="term" value="F:metal ion binding"/>
    <property type="evidence" value="ECO:0007669"/>
    <property type="project" value="UniProtKB-KW"/>
</dbReference>
<dbReference type="AlphaFoldDB" id="A0A9D4YJ60"/>
<reference evidence="3 4" key="1">
    <citation type="journal article" date="2022" name="Nat. Genet.">
        <title>Improved pea reference genome and pan-genome highlight genomic features and evolutionary characteristics.</title>
        <authorList>
            <person name="Yang T."/>
            <person name="Liu R."/>
            <person name="Luo Y."/>
            <person name="Hu S."/>
            <person name="Wang D."/>
            <person name="Wang C."/>
            <person name="Pandey M.K."/>
            <person name="Ge S."/>
            <person name="Xu Q."/>
            <person name="Li N."/>
            <person name="Li G."/>
            <person name="Huang Y."/>
            <person name="Saxena R.K."/>
            <person name="Ji Y."/>
            <person name="Li M."/>
            <person name="Yan X."/>
            <person name="He Y."/>
            <person name="Liu Y."/>
            <person name="Wang X."/>
            <person name="Xiang C."/>
            <person name="Varshney R.K."/>
            <person name="Ding H."/>
            <person name="Gao S."/>
            <person name="Zong X."/>
        </authorList>
    </citation>
    <scope>NUCLEOTIDE SEQUENCE [LARGE SCALE GENOMIC DNA]</scope>
    <source>
        <strain evidence="3 4">cv. Zhongwan 6</strain>
    </source>
</reference>
<keyword evidence="1" id="KW-0812">Transmembrane</keyword>
<evidence type="ECO:0000313" key="4">
    <source>
        <dbReference type="Proteomes" id="UP001058974"/>
    </source>
</evidence>
<organism evidence="3 4">
    <name type="scientific">Pisum sativum</name>
    <name type="common">Garden pea</name>
    <name type="synonym">Lathyrus oleraceus</name>
    <dbReference type="NCBI Taxonomy" id="3888"/>
    <lineage>
        <taxon>Eukaryota</taxon>
        <taxon>Viridiplantae</taxon>
        <taxon>Streptophyta</taxon>
        <taxon>Embryophyta</taxon>
        <taxon>Tracheophyta</taxon>
        <taxon>Spermatophyta</taxon>
        <taxon>Magnoliopsida</taxon>
        <taxon>eudicotyledons</taxon>
        <taxon>Gunneridae</taxon>
        <taxon>Pentapetalae</taxon>
        <taxon>rosids</taxon>
        <taxon>fabids</taxon>
        <taxon>Fabales</taxon>
        <taxon>Fabaceae</taxon>
        <taxon>Papilionoideae</taxon>
        <taxon>50 kb inversion clade</taxon>
        <taxon>NPAAA clade</taxon>
        <taxon>Hologalegina</taxon>
        <taxon>IRL clade</taxon>
        <taxon>Fabeae</taxon>
        <taxon>Lathyrus</taxon>
    </lineage>
</organism>
<dbReference type="GO" id="GO:0006508">
    <property type="term" value="P:proteolysis"/>
    <property type="evidence" value="ECO:0007669"/>
    <property type="project" value="UniProtKB-KW"/>
</dbReference>
<dbReference type="GO" id="GO:0004222">
    <property type="term" value="F:metalloendopeptidase activity"/>
    <property type="evidence" value="ECO:0007669"/>
    <property type="project" value="InterPro"/>
</dbReference>
<keyword evidence="4" id="KW-1185">Reference proteome</keyword>
<dbReference type="Pfam" id="PF16491">
    <property type="entry name" value="Peptidase_M48_N"/>
    <property type="match status" value="1"/>
</dbReference>